<evidence type="ECO:0000313" key="2">
    <source>
        <dbReference type="Proteomes" id="UP000500953"/>
    </source>
</evidence>
<dbReference type="Proteomes" id="UP000500953">
    <property type="component" value="Chromosome"/>
</dbReference>
<reference evidence="1 2" key="1">
    <citation type="journal article" date="2019" name="ACS Chem. Biol.">
        <title>Identification and Mobilization of a Cryptic Antibiotic Biosynthesis Gene Locus from a Human-Pathogenic Nocardia Isolate.</title>
        <authorList>
            <person name="Herisse M."/>
            <person name="Ishida K."/>
            <person name="Porter J.L."/>
            <person name="Howden B."/>
            <person name="Hertweck C."/>
            <person name="Stinear T.P."/>
            <person name="Pidot S.J."/>
        </authorList>
    </citation>
    <scope>NUCLEOTIDE SEQUENCE [LARGE SCALE GENOMIC DNA]</scope>
    <source>
        <strain evidence="1 2">AUSMDU00012715</strain>
    </source>
</reference>
<protein>
    <submittedName>
        <fullName evidence="1">Uncharacterized protein</fullName>
    </submittedName>
</protein>
<evidence type="ECO:0000313" key="1">
    <source>
        <dbReference type="EMBL" id="QIS23515.1"/>
    </source>
</evidence>
<dbReference type="RefSeq" id="WP_167490848.1">
    <property type="nucleotide sequence ID" value="NZ_CP046173.1"/>
</dbReference>
<accession>A0A6G9ZD25</accession>
<dbReference type="EMBL" id="CP046173">
    <property type="protein sequence ID" value="QIS23515.1"/>
    <property type="molecule type" value="Genomic_DNA"/>
</dbReference>
<sequence>MKSFFFELGGSKKNHAVTDLFLGAARPNLLAAFSSYTTLLDATPAMHIVRSHYDARHCWHL</sequence>
<gene>
    <name evidence="1" type="ORF">F6W96_39705</name>
</gene>
<name>A0A6G9ZD25_9NOCA</name>
<dbReference type="AlphaFoldDB" id="A0A6G9ZD25"/>
<organism evidence="1 2">
    <name type="scientific">Nocardia terpenica</name>
    <dbReference type="NCBI Taxonomy" id="455432"/>
    <lineage>
        <taxon>Bacteria</taxon>
        <taxon>Bacillati</taxon>
        <taxon>Actinomycetota</taxon>
        <taxon>Actinomycetes</taxon>
        <taxon>Mycobacteriales</taxon>
        <taxon>Nocardiaceae</taxon>
        <taxon>Nocardia</taxon>
    </lineage>
</organism>
<proteinExistence type="predicted"/>